<organism evidence="1 2">
    <name type="scientific">Porites lobata</name>
    <dbReference type="NCBI Taxonomy" id="104759"/>
    <lineage>
        <taxon>Eukaryota</taxon>
        <taxon>Metazoa</taxon>
        <taxon>Cnidaria</taxon>
        <taxon>Anthozoa</taxon>
        <taxon>Hexacorallia</taxon>
        <taxon>Scleractinia</taxon>
        <taxon>Fungiina</taxon>
        <taxon>Poritidae</taxon>
        <taxon>Porites</taxon>
    </lineage>
</organism>
<protein>
    <submittedName>
        <fullName evidence="1">Uncharacterized protein</fullName>
    </submittedName>
</protein>
<evidence type="ECO:0000313" key="1">
    <source>
        <dbReference type="EMBL" id="CAH3171920.1"/>
    </source>
</evidence>
<gene>
    <name evidence="1" type="ORF">PLOB_00012238</name>
</gene>
<accession>A0ABN8R3I3</accession>
<dbReference type="Proteomes" id="UP001159405">
    <property type="component" value="Unassembled WGS sequence"/>
</dbReference>
<sequence>MSQEATMEGLRNLYELLKDERIPHDSWKPVIKCLKGLGNEDARVYKICFEKDHVALMENKECLDCGKEWKKGIDYYVLGFCFDDAFVNNEYLVQHMQHWKEKDQWFNHEDATTNRKEIWHGSRFIELSWDSTKETSLPSLRPNCGSTCIFPAEFLQMHEPGTGDLFTMTCDECFEEVEITANFMKGSPLNQAFIFQEDGFNAF</sequence>
<comment type="caution">
    <text evidence="1">The sequence shown here is derived from an EMBL/GenBank/DDBJ whole genome shotgun (WGS) entry which is preliminary data.</text>
</comment>
<reference evidence="1 2" key="1">
    <citation type="submission" date="2022-05" db="EMBL/GenBank/DDBJ databases">
        <authorList>
            <consortium name="Genoscope - CEA"/>
            <person name="William W."/>
        </authorList>
    </citation>
    <scope>NUCLEOTIDE SEQUENCE [LARGE SCALE GENOMIC DNA]</scope>
</reference>
<name>A0ABN8R3I3_9CNID</name>
<keyword evidence="2" id="KW-1185">Reference proteome</keyword>
<proteinExistence type="predicted"/>
<dbReference type="EMBL" id="CALNXK010000168">
    <property type="protein sequence ID" value="CAH3171920.1"/>
    <property type="molecule type" value="Genomic_DNA"/>
</dbReference>
<evidence type="ECO:0000313" key="2">
    <source>
        <dbReference type="Proteomes" id="UP001159405"/>
    </source>
</evidence>